<dbReference type="EC" id="2.7.7.77" evidence="8"/>
<keyword evidence="7 8" id="KW-0501">Molybdenum cofactor biosynthesis</keyword>
<dbReference type="Gene3D" id="3.90.550.10">
    <property type="entry name" value="Spore Coat Polysaccharide Biosynthesis Protein SpsA, Chain A"/>
    <property type="match status" value="1"/>
</dbReference>
<evidence type="ECO:0000259" key="9">
    <source>
        <dbReference type="Pfam" id="PF12804"/>
    </source>
</evidence>
<evidence type="ECO:0000313" key="10">
    <source>
        <dbReference type="EMBL" id="UVI30001.1"/>
    </source>
</evidence>
<keyword evidence="4 8" id="KW-0547">Nucleotide-binding</keyword>
<comment type="catalytic activity">
    <reaction evidence="8">
        <text>Mo-molybdopterin + GTP + H(+) = Mo-molybdopterin guanine dinucleotide + diphosphate</text>
        <dbReference type="Rhea" id="RHEA:34243"/>
        <dbReference type="ChEBI" id="CHEBI:15378"/>
        <dbReference type="ChEBI" id="CHEBI:33019"/>
        <dbReference type="ChEBI" id="CHEBI:37565"/>
        <dbReference type="ChEBI" id="CHEBI:71302"/>
        <dbReference type="ChEBI" id="CHEBI:71310"/>
        <dbReference type="EC" id="2.7.7.77"/>
    </reaction>
</comment>
<proteinExistence type="inferred from homology"/>
<gene>
    <name evidence="8" type="primary">mobA</name>
    <name evidence="10" type="ORF">L1F29_32245</name>
</gene>
<keyword evidence="1 8" id="KW-0963">Cytoplasm</keyword>
<dbReference type="InterPro" id="IPR025877">
    <property type="entry name" value="MobA-like_NTP_Trfase"/>
</dbReference>
<feature type="binding site" evidence="8">
    <location>
        <position position="111"/>
    </location>
    <ligand>
        <name>Mg(2+)</name>
        <dbReference type="ChEBI" id="CHEBI:18420"/>
    </ligand>
</feature>
<name>A0ABY5S7W5_9BACL</name>
<keyword evidence="10" id="KW-0548">Nucleotidyltransferase</keyword>
<evidence type="ECO:0000256" key="5">
    <source>
        <dbReference type="ARBA" id="ARBA00022842"/>
    </source>
</evidence>
<comment type="subcellular location">
    <subcellularLocation>
        <location evidence="8">Cytoplasm</location>
    </subcellularLocation>
</comment>
<dbReference type="GO" id="GO:0016779">
    <property type="term" value="F:nucleotidyltransferase activity"/>
    <property type="evidence" value="ECO:0007669"/>
    <property type="project" value="UniProtKB-KW"/>
</dbReference>
<feature type="binding site" evidence="8">
    <location>
        <begin position="15"/>
        <end position="17"/>
    </location>
    <ligand>
        <name>GTP</name>
        <dbReference type="ChEBI" id="CHEBI:37565"/>
    </ligand>
</feature>
<evidence type="ECO:0000256" key="6">
    <source>
        <dbReference type="ARBA" id="ARBA00023134"/>
    </source>
</evidence>
<keyword evidence="6 8" id="KW-0342">GTP-binding</keyword>
<keyword evidence="5 8" id="KW-0460">Magnesium</keyword>
<feature type="domain" description="MobA-like NTP transferase" evidence="9">
    <location>
        <begin position="12"/>
        <end position="176"/>
    </location>
</feature>
<dbReference type="PANTHER" id="PTHR19136">
    <property type="entry name" value="MOLYBDENUM COFACTOR GUANYLYLTRANSFERASE"/>
    <property type="match status" value="1"/>
</dbReference>
<dbReference type="Proteomes" id="UP001057877">
    <property type="component" value="Chromosome"/>
</dbReference>
<reference evidence="10" key="1">
    <citation type="submission" date="2022-01" db="EMBL/GenBank/DDBJ databases">
        <title>Paenibacillus spongiae sp. nov., isolated from marine sponge.</title>
        <authorList>
            <person name="Li Z."/>
            <person name="Zhang M."/>
        </authorList>
    </citation>
    <scope>NUCLEOTIDE SEQUENCE</scope>
    <source>
        <strain evidence="10">PHS-Z3</strain>
    </source>
</reference>
<dbReference type="CDD" id="cd02503">
    <property type="entry name" value="MobA"/>
    <property type="match status" value="1"/>
</dbReference>
<dbReference type="HAMAP" id="MF_00316">
    <property type="entry name" value="MobA"/>
    <property type="match status" value="1"/>
</dbReference>
<keyword evidence="11" id="KW-1185">Reference proteome</keyword>
<accession>A0ABY5S7W5</accession>
<comment type="cofactor">
    <cofactor evidence="8">
        <name>Mg(2+)</name>
        <dbReference type="ChEBI" id="CHEBI:18420"/>
    </cofactor>
</comment>
<evidence type="ECO:0000256" key="3">
    <source>
        <dbReference type="ARBA" id="ARBA00022723"/>
    </source>
</evidence>
<dbReference type="InterPro" id="IPR013482">
    <property type="entry name" value="Molybde_CF_guanTrfase"/>
</dbReference>
<organism evidence="10 11">
    <name type="scientific">Paenibacillus spongiae</name>
    <dbReference type="NCBI Taxonomy" id="2909671"/>
    <lineage>
        <taxon>Bacteria</taxon>
        <taxon>Bacillati</taxon>
        <taxon>Bacillota</taxon>
        <taxon>Bacilli</taxon>
        <taxon>Bacillales</taxon>
        <taxon>Paenibacillaceae</taxon>
        <taxon>Paenibacillus</taxon>
    </lineage>
</organism>
<dbReference type="EMBL" id="CP091430">
    <property type="protein sequence ID" value="UVI30001.1"/>
    <property type="molecule type" value="Genomic_DNA"/>
</dbReference>
<dbReference type="SUPFAM" id="SSF53448">
    <property type="entry name" value="Nucleotide-diphospho-sugar transferases"/>
    <property type="match status" value="1"/>
</dbReference>
<keyword evidence="2 8" id="KW-0808">Transferase</keyword>
<comment type="function">
    <text evidence="8">Transfers a GMP moiety from GTP to Mo-molybdopterin (Mo-MPT) cofactor (Moco or molybdenum cofactor) to form Mo-molybdopterin guanine dinucleotide (Mo-MGD) cofactor.</text>
</comment>
<comment type="caution">
    <text evidence="8">Lacks conserved residue(s) required for the propagation of feature annotation.</text>
</comment>
<sequence>MELRSDDPPLSGIILAGGQSTRMGRDKALLDIGGKPLLSRIAGQMLTAGIHPVAVAVGEGQKEEQYRSILCDREGRVDFVRDIYPGCGPLAGLHAALSALPAGYAFVMACDMPVLSGSLLRRMAEAAFRLPAADPSAPDVFRTPEQPFHAIYHTRIAAQLRLRLEEGDYSVMRMLDTLNNHLVQPTPEEEEAFVNLNSPEMYESYIERTSRGDVD</sequence>
<dbReference type="RefSeq" id="WP_258386071.1">
    <property type="nucleotide sequence ID" value="NZ_CP091430.1"/>
</dbReference>
<evidence type="ECO:0000256" key="2">
    <source>
        <dbReference type="ARBA" id="ARBA00022679"/>
    </source>
</evidence>
<dbReference type="InterPro" id="IPR029044">
    <property type="entry name" value="Nucleotide-diphossugar_trans"/>
</dbReference>
<keyword evidence="3 8" id="KW-0479">Metal-binding</keyword>
<dbReference type="Pfam" id="PF12804">
    <property type="entry name" value="NTP_transf_3"/>
    <property type="match status" value="1"/>
</dbReference>
<comment type="domain">
    <text evidence="8">The N-terminal domain determines nucleotide recognition and specific binding, while the C-terminal domain determines the specific binding to the target protein.</text>
</comment>
<comment type="similarity">
    <text evidence="8">Belongs to the MobA family.</text>
</comment>
<evidence type="ECO:0000256" key="7">
    <source>
        <dbReference type="ARBA" id="ARBA00023150"/>
    </source>
</evidence>
<evidence type="ECO:0000256" key="8">
    <source>
        <dbReference type="HAMAP-Rule" id="MF_00316"/>
    </source>
</evidence>
<feature type="binding site" evidence="8">
    <location>
        <position position="27"/>
    </location>
    <ligand>
        <name>GTP</name>
        <dbReference type="ChEBI" id="CHEBI:37565"/>
    </ligand>
</feature>
<evidence type="ECO:0000313" key="11">
    <source>
        <dbReference type="Proteomes" id="UP001057877"/>
    </source>
</evidence>
<evidence type="ECO:0000256" key="4">
    <source>
        <dbReference type="ARBA" id="ARBA00022741"/>
    </source>
</evidence>
<dbReference type="PANTHER" id="PTHR19136:SF81">
    <property type="entry name" value="MOLYBDENUM COFACTOR GUANYLYLTRANSFERASE"/>
    <property type="match status" value="1"/>
</dbReference>
<protein>
    <recommendedName>
        <fullName evidence="8">Probable molybdenum cofactor guanylyltransferase</fullName>
        <shortName evidence="8">MoCo guanylyltransferase</shortName>
        <ecNumber evidence="8">2.7.7.77</ecNumber>
    </recommendedName>
    <alternativeName>
        <fullName evidence="8">GTP:molybdopterin guanylyltransferase</fullName>
    </alternativeName>
    <alternativeName>
        <fullName evidence="8">Mo-MPT guanylyltransferase</fullName>
    </alternativeName>
    <alternativeName>
        <fullName evidence="8">Molybdopterin guanylyltransferase</fullName>
    </alternativeName>
    <alternativeName>
        <fullName evidence="8">Molybdopterin-guanine dinucleotide synthase</fullName>
        <shortName evidence="8">MGD synthase</shortName>
    </alternativeName>
</protein>
<feature type="binding site" evidence="8">
    <location>
        <position position="111"/>
    </location>
    <ligand>
        <name>GTP</name>
        <dbReference type="ChEBI" id="CHEBI:37565"/>
    </ligand>
</feature>
<evidence type="ECO:0000256" key="1">
    <source>
        <dbReference type="ARBA" id="ARBA00022490"/>
    </source>
</evidence>
<feature type="binding site" evidence="8">
    <location>
        <position position="82"/>
    </location>
    <ligand>
        <name>GTP</name>
        <dbReference type="ChEBI" id="CHEBI:37565"/>
    </ligand>
</feature>